<feature type="compositionally biased region" description="Polar residues" evidence="3">
    <location>
        <begin position="989"/>
        <end position="1021"/>
    </location>
</feature>
<feature type="compositionally biased region" description="Low complexity" evidence="3">
    <location>
        <begin position="1626"/>
        <end position="1647"/>
    </location>
</feature>
<feature type="compositionally biased region" description="Pro residues" evidence="3">
    <location>
        <begin position="1377"/>
        <end position="1391"/>
    </location>
</feature>
<feature type="region of interest" description="Disordered" evidence="3">
    <location>
        <begin position="1318"/>
        <end position="1402"/>
    </location>
</feature>
<evidence type="ECO:0000313" key="6">
    <source>
        <dbReference type="RefSeq" id="XP_051858917.1"/>
    </source>
</evidence>
<evidence type="ECO:0000313" key="5">
    <source>
        <dbReference type="RefSeq" id="XP_051858916.1"/>
    </source>
</evidence>
<feature type="compositionally biased region" description="Low complexity" evidence="3">
    <location>
        <begin position="699"/>
        <end position="718"/>
    </location>
</feature>
<reference evidence="5 6" key="1">
    <citation type="submission" date="2025-04" db="UniProtKB">
        <authorList>
            <consortium name="RefSeq"/>
        </authorList>
    </citation>
    <scope>IDENTIFICATION</scope>
    <source>
        <strain evidence="5 6">15112-1751.03</strain>
        <tissue evidence="5 6">Whole Adult</tissue>
    </source>
</reference>
<evidence type="ECO:0000256" key="2">
    <source>
        <dbReference type="ARBA" id="ARBA00022737"/>
    </source>
</evidence>
<feature type="region of interest" description="Disordered" evidence="3">
    <location>
        <begin position="956"/>
        <end position="1026"/>
    </location>
</feature>
<feature type="compositionally biased region" description="Low complexity" evidence="3">
    <location>
        <begin position="744"/>
        <end position="779"/>
    </location>
</feature>
<dbReference type="InterPro" id="IPR032675">
    <property type="entry name" value="LRR_dom_sf"/>
</dbReference>
<dbReference type="Gene3D" id="3.80.10.10">
    <property type="entry name" value="Ribonuclease Inhibitor"/>
    <property type="match status" value="2"/>
</dbReference>
<feature type="compositionally biased region" description="Polar residues" evidence="3">
    <location>
        <begin position="608"/>
        <end position="619"/>
    </location>
</feature>
<keyword evidence="4" id="KW-1185">Reference proteome</keyword>
<feature type="region of interest" description="Disordered" evidence="3">
    <location>
        <begin position="1522"/>
        <end position="1581"/>
    </location>
</feature>
<evidence type="ECO:0000256" key="1">
    <source>
        <dbReference type="ARBA" id="ARBA00022614"/>
    </source>
</evidence>
<feature type="compositionally biased region" description="Low complexity" evidence="3">
    <location>
        <begin position="1547"/>
        <end position="1581"/>
    </location>
</feature>
<dbReference type="PANTHER" id="PTHR24112">
    <property type="entry name" value="LEUCINE-RICH REPEAT, ISOFORM F-RELATED"/>
    <property type="match status" value="1"/>
</dbReference>
<feature type="region of interest" description="Disordered" evidence="3">
    <location>
        <begin position="1240"/>
        <end position="1265"/>
    </location>
</feature>
<gene>
    <name evidence="5 6" type="primary">LOC117565918</name>
</gene>
<accession>A0A9C6SRZ3</accession>
<feature type="region of interest" description="Disordered" evidence="3">
    <location>
        <begin position="1626"/>
        <end position="1652"/>
    </location>
</feature>
<keyword evidence="1" id="KW-0433">Leucine-rich repeat</keyword>
<dbReference type="RefSeq" id="XP_051858917.1">
    <property type="nucleotide sequence ID" value="XM_052002957.1"/>
</dbReference>
<dbReference type="PANTHER" id="PTHR24112:SF9">
    <property type="entry name" value="PROTEIN PHOSPHATASE 1 REGULATORY SUBUNIT 37"/>
    <property type="match status" value="1"/>
</dbReference>
<organism evidence="4 5">
    <name type="scientific">Drosophila albomicans</name>
    <name type="common">Fruit fly</name>
    <dbReference type="NCBI Taxonomy" id="7291"/>
    <lineage>
        <taxon>Eukaryota</taxon>
        <taxon>Metazoa</taxon>
        <taxon>Ecdysozoa</taxon>
        <taxon>Arthropoda</taxon>
        <taxon>Hexapoda</taxon>
        <taxon>Insecta</taxon>
        <taxon>Pterygota</taxon>
        <taxon>Neoptera</taxon>
        <taxon>Endopterygota</taxon>
        <taxon>Diptera</taxon>
        <taxon>Brachycera</taxon>
        <taxon>Muscomorpha</taxon>
        <taxon>Ephydroidea</taxon>
        <taxon>Drosophilidae</taxon>
        <taxon>Drosophila</taxon>
    </lineage>
</organism>
<dbReference type="OrthoDB" id="10034042at2759"/>
<protein>
    <submittedName>
        <fullName evidence="5 6">Mucin-17 isoform X1</fullName>
    </submittedName>
</protein>
<feature type="region of interest" description="Disordered" evidence="3">
    <location>
        <begin position="699"/>
        <end position="779"/>
    </location>
</feature>
<dbReference type="GeneID" id="117565918"/>
<feature type="region of interest" description="Disordered" evidence="3">
    <location>
        <begin position="850"/>
        <end position="872"/>
    </location>
</feature>
<dbReference type="SUPFAM" id="SSF52047">
    <property type="entry name" value="RNI-like"/>
    <property type="match status" value="2"/>
</dbReference>
<dbReference type="Proteomes" id="UP000515160">
    <property type="component" value="Chromosome 2L"/>
</dbReference>
<feature type="compositionally biased region" description="Pro residues" evidence="3">
    <location>
        <begin position="963"/>
        <end position="975"/>
    </location>
</feature>
<name>A0A9C6SRZ3_DROAB</name>
<proteinExistence type="predicted"/>
<dbReference type="RefSeq" id="XP_051858916.1">
    <property type="nucleotide sequence ID" value="XM_052002956.1"/>
</dbReference>
<sequence>MLHNIDDNAAPTATLTSTSATLTAATATTMAPTETTGNGTEPTISTHLANATATIEPTTAATTAPSATEEETNTAAANVVVAASVAPTVEGQATAAAAATTMTVTANNTNTNTNAATQPQSLSMSTSALSAVAEEQQLPELAKTAIALYASSADDVQMRTQQQQKIKIYHGAKQSAVWRTDSLASNPSPNLSQPNSVTSCNETKTVVPISSSRSSGGYSTAPSLLQRKFSDSSFAATATAMPRRVSFPESDKELVTGYLEPANPWEQAYQVSSIAEIFELYEQSCAKHHTKPMKNILDHLKSLDLSLTRQPVLSLKGINLSPNDCEPLEEIFKRIQYKVIDLSECLLDESCLSALCQMIEYYEAANELDISYNRDPMTVRGWNLCTYMVGRSQELQLLNAEGNQISKVGAENLGHALSTSNLHTLKLEHCGLKGPPLTSFCYQLYHNKILKELWLGYNDLDCTDAEHIAGMLRFNYIIELIDISNNNIRDDGVKYLVQALIMQATDLERRSALPLQRARAIEDDEPISPVEIVAPVSEQSVETSSAKQEETEAVQQVKEVDQQQQQQTTAAISTAAAEEPSVCDPPVAVLVELENDAEDDNTEDTVRTLRSGNQSATGQSMLDKLLSMNSDSSSEEAPSNISTDTLAACCSEDISELSNDNYDASSKSLANSATAATTSIDESLATPATLEAAALDSSLEQLSPAQQQQLQQQQQSSQNERNLCDITPSTEAKTVEPNETCVQNNNNANSPHNNTNNNNTNNNSNSNSNLPNLPNNNNNQASAAAGAAAAVVLAVVPVPVAVDVSSSGSGVGPGAGTIYEVTAEESDCINGGAASGSRPLDMNKNAAKANGDDFEDTHSTDSAFESASEGDISRHLPDEFSRLSVSLESTRLDDMAKEMAIETATIASESTECLLVAAEEAVASTPMSVETATTTLTTTTPKVTIAAECLTGVKEKEASASPCPSPTPTPPPPSTSPGGVSSGLRRTESSCAYLNQSTRNRSQSSDSLCSENSLDGSTSAADPQLAEKLTKNDTLSRRQLTDATAESTIRAPSGLKALALWSNNLTKNCGPSIAELLSRSSSLELLNIGKNCLSNDFVATIKESLTKNTTLTTLGLQSAHLSAKGIETLASILTFGGNSKLQRIDIRDNKLEVESLNIIAEVLKSNKTITQIDINDEPKRLTLPIVPIVNVIPPTPLPQESIGSDAHLDYTRVLGTVRSMCSRNEKMQAEELELAEMAANVGGNGSSSNSNNNQSNNLNKIGSNNSAISNRCRSGYYLGSRKISLTCHSRPLVDAATGTVIASPAAATAAVTTAMPTPAAKLEVKRRANSTSSRLRSPGPSPPTISPSSSPNRSRFHVSRVAELSSPATSPLAQLPPQHPPQPQPQPPPTTTPRSASSCMSIPAVGSQSSLNAIAALPLPTSSSLPSMASVTSSTQTIKRLSVSPRSRFHVSRIYEDPQTPPIHLPPTPMLKSARKAAAAQLAEITSTLATATATPVTVTATTTAALPISSVIIVEPEPASTNIQEKEDQQQQQQPQETEQKLSPQCSVNSPSTSSSSCSSSPISSSTTNSSSSCCSNSSDVTDSSEAAAAAVTVPPGKSCPIAVFGDNDITLTKDSAESVALSAAASSQDVTTTTTTAAAPAQPAQRARKSSWIANPTTVDKLLTLFNPSSMFQRSSSPESKAVPVSTATGTGAPLTNNAQNTTTTTTVLGASGDVNVTLLPTRKTTPPARSNSYAIGSGGATGAAAASGAAAGENAAGGSSFLDTASRQLRDFGKQVFRQNLSFNNSGDGMMGLMTGSSQLEANNASGTTVMSPVAESATPPECNAMHMPLSLKRELKENISPEHTINEETLHTLQKLSRAAEDVTLKAEAAAELGDIEIVMHSEVSDCLPEADPVQQEDVGQV</sequence>
<dbReference type="SMART" id="SM00368">
    <property type="entry name" value="LRR_RI"/>
    <property type="match status" value="6"/>
</dbReference>
<feature type="region of interest" description="Disordered" evidence="3">
    <location>
        <begin position="595"/>
        <end position="619"/>
    </location>
</feature>
<dbReference type="InterPro" id="IPR051279">
    <property type="entry name" value="PP1-Reg/Actin-Interact_Protein"/>
</dbReference>
<keyword evidence="2" id="KW-0677">Repeat</keyword>
<feature type="region of interest" description="Disordered" evidence="3">
    <location>
        <begin position="1675"/>
        <end position="1702"/>
    </location>
</feature>
<evidence type="ECO:0000256" key="3">
    <source>
        <dbReference type="SAM" id="MobiDB-lite"/>
    </source>
</evidence>
<evidence type="ECO:0000313" key="4">
    <source>
        <dbReference type="Proteomes" id="UP000515160"/>
    </source>
</evidence>